<evidence type="ECO:0000256" key="2">
    <source>
        <dbReference type="ARBA" id="ARBA00022857"/>
    </source>
</evidence>
<dbReference type="InterPro" id="IPR002734">
    <property type="entry name" value="RibDG_C"/>
</dbReference>
<sequence length="225" mass="24763">MKPHSPRPHVLISAAVSLDGYLDDDSTERLLLSNQADFDRVDHLRSTVDAILVGAGTIRADNPTLEVRSQERRRDRKSAGKGPTPTKVTITSTGNLDPQAKFFTGRAEKLVYTTDSALASTRDRLAEVATVVPTGPSIDLGYILADMRSRNYEQLMVEGGATVLSQFMSQGLVDQLHLAIAPFILGGPERTRFIQPGTYPFGPRNPLRLRNVEQLGEMAVLHYQH</sequence>
<dbReference type="EMBL" id="CP070496">
    <property type="protein sequence ID" value="QSB05837.1"/>
    <property type="molecule type" value="Genomic_DNA"/>
</dbReference>
<dbReference type="PANTHER" id="PTHR38011">
    <property type="entry name" value="DIHYDROFOLATE REDUCTASE FAMILY PROTEIN (AFU_ORTHOLOGUE AFUA_8G06820)"/>
    <property type="match status" value="1"/>
</dbReference>
<name>A0A895XL90_9ACTN</name>
<keyword evidence="7" id="KW-1185">Reference proteome</keyword>
<feature type="region of interest" description="Disordered" evidence="4">
    <location>
        <begin position="66"/>
        <end position="89"/>
    </location>
</feature>
<dbReference type="Pfam" id="PF01872">
    <property type="entry name" value="RibD_C"/>
    <property type="match status" value="1"/>
</dbReference>
<evidence type="ECO:0000313" key="7">
    <source>
        <dbReference type="Proteomes" id="UP000662939"/>
    </source>
</evidence>
<evidence type="ECO:0000256" key="1">
    <source>
        <dbReference type="ARBA" id="ARBA00005104"/>
    </source>
</evidence>
<comment type="pathway">
    <text evidence="1">Cofactor biosynthesis; riboflavin biosynthesis.</text>
</comment>
<keyword evidence="2" id="KW-0521">NADP</keyword>
<dbReference type="InterPro" id="IPR050765">
    <property type="entry name" value="Riboflavin_Biosynth_HTPR"/>
</dbReference>
<protein>
    <submittedName>
        <fullName evidence="6">Dihydrofolate reductase family protein</fullName>
    </submittedName>
</protein>
<feature type="domain" description="Bacterial bifunctional deaminase-reductase C-terminal" evidence="5">
    <location>
        <begin position="8"/>
        <end position="219"/>
    </location>
</feature>
<dbReference type="RefSeq" id="WP_213171849.1">
    <property type="nucleotide sequence ID" value="NZ_CP070496.1"/>
</dbReference>
<dbReference type="AlphaFoldDB" id="A0A895XL90"/>
<reference evidence="6" key="1">
    <citation type="submission" date="2021-02" db="EMBL/GenBank/DDBJ databases">
        <title>Natronoglycomyces albus gen. nov., sp. nov, a haloalkaliphilic actinobacterium from a soda solonchak soil.</title>
        <authorList>
            <person name="Sorokin D.Y."/>
            <person name="Khijniak T.V."/>
            <person name="Zakharycheva A.P."/>
            <person name="Boueva O.V."/>
            <person name="Ariskina E.V."/>
            <person name="Hahnke R.L."/>
            <person name="Bunk B."/>
            <person name="Sproer C."/>
            <person name="Schumann P."/>
            <person name="Evtushenko L.I."/>
            <person name="Kublanov I.V."/>
        </authorList>
    </citation>
    <scope>NUCLEOTIDE SEQUENCE</scope>
    <source>
        <strain evidence="6">DSM 106290</strain>
    </source>
</reference>
<dbReference type="PANTHER" id="PTHR38011:SF7">
    <property type="entry name" value="2,5-DIAMINO-6-RIBOSYLAMINO-4(3H)-PYRIMIDINONE 5'-PHOSPHATE REDUCTASE"/>
    <property type="match status" value="1"/>
</dbReference>
<dbReference type="KEGG" id="nav:JQS30_02610"/>
<dbReference type="SUPFAM" id="SSF53597">
    <property type="entry name" value="Dihydrofolate reductase-like"/>
    <property type="match status" value="1"/>
</dbReference>
<dbReference type="InterPro" id="IPR024072">
    <property type="entry name" value="DHFR-like_dom_sf"/>
</dbReference>
<organism evidence="6 7">
    <name type="scientific">Natronoglycomyces albus</name>
    <dbReference type="NCBI Taxonomy" id="2811108"/>
    <lineage>
        <taxon>Bacteria</taxon>
        <taxon>Bacillati</taxon>
        <taxon>Actinomycetota</taxon>
        <taxon>Actinomycetes</taxon>
        <taxon>Glycomycetales</taxon>
        <taxon>Glycomycetaceae</taxon>
        <taxon>Natronoglycomyces</taxon>
    </lineage>
</organism>
<keyword evidence="3" id="KW-0560">Oxidoreductase</keyword>
<evidence type="ECO:0000259" key="5">
    <source>
        <dbReference type="Pfam" id="PF01872"/>
    </source>
</evidence>
<evidence type="ECO:0000313" key="6">
    <source>
        <dbReference type="EMBL" id="QSB05837.1"/>
    </source>
</evidence>
<evidence type="ECO:0000256" key="3">
    <source>
        <dbReference type="ARBA" id="ARBA00023002"/>
    </source>
</evidence>
<dbReference type="GO" id="GO:0009231">
    <property type="term" value="P:riboflavin biosynthetic process"/>
    <property type="evidence" value="ECO:0007669"/>
    <property type="project" value="InterPro"/>
</dbReference>
<dbReference type="Gene3D" id="3.40.430.10">
    <property type="entry name" value="Dihydrofolate Reductase, subunit A"/>
    <property type="match status" value="1"/>
</dbReference>
<gene>
    <name evidence="6" type="ORF">JQS30_02610</name>
</gene>
<accession>A0A895XL90</accession>
<evidence type="ECO:0000256" key="4">
    <source>
        <dbReference type="SAM" id="MobiDB-lite"/>
    </source>
</evidence>
<dbReference type="GO" id="GO:0008703">
    <property type="term" value="F:5-amino-6-(5-phosphoribosylamino)uracil reductase activity"/>
    <property type="evidence" value="ECO:0007669"/>
    <property type="project" value="InterPro"/>
</dbReference>
<dbReference type="Proteomes" id="UP000662939">
    <property type="component" value="Chromosome"/>
</dbReference>
<proteinExistence type="predicted"/>